<sequence>MEGETVGLSKDDILNCDDVDKVEIDVPEWNGKVHIRVLTGAQLGEFQALCMRAREDPKHYKDLLVCLASLSLCDESGNRLIPEGQRGALALKSGAALKRIFDAAIDLNKIDEDAVDELEKNSRADQNADSGSA</sequence>
<dbReference type="AlphaFoldDB" id="A0A0F9DKG1"/>
<evidence type="ECO:0008006" key="2">
    <source>
        <dbReference type="Google" id="ProtNLM"/>
    </source>
</evidence>
<evidence type="ECO:0000313" key="1">
    <source>
        <dbReference type="EMBL" id="KKL54306.1"/>
    </source>
</evidence>
<organism evidence="1">
    <name type="scientific">marine sediment metagenome</name>
    <dbReference type="NCBI Taxonomy" id="412755"/>
    <lineage>
        <taxon>unclassified sequences</taxon>
        <taxon>metagenomes</taxon>
        <taxon>ecological metagenomes</taxon>
    </lineage>
</organism>
<name>A0A0F9DKG1_9ZZZZ</name>
<proteinExistence type="predicted"/>
<dbReference type="Gene3D" id="3.30.2220.20">
    <property type="entry name" value="Phage tail assembly chaperone gp13-like"/>
    <property type="match status" value="1"/>
</dbReference>
<dbReference type="InterPro" id="IPR038556">
    <property type="entry name" value="TAC_Gp13-like_sf"/>
</dbReference>
<comment type="caution">
    <text evidence="1">The sequence shown here is derived from an EMBL/GenBank/DDBJ whole genome shotgun (WGS) entry which is preliminary data.</text>
</comment>
<gene>
    <name evidence="1" type="ORF">LCGC14_2266730</name>
</gene>
<accession>A0A0F9DKG1</accession>
<reference evidence="1" key="1">
    <citation type="journal article" date="2015" name="Nature">
        <title>Complex archaea that bridge the gap between prokaryotes and eukaryotes.</title>
        <authorList>
            <person name="Spang A."/>
            <person name="Saw J.H."/>
            <person name="Jorgensen S.L."/>
            <person name="Zaremba-Niedzwiedzka K."/>
            <person name="Martijn J."/>
            <person name="Lind A.E."/>
            <person name="van Eijk R."/>
            <person name="Schleper C."/>
            <person name="Guy L."/>
            <person name="Ettema T.J."/>
        </authorList>
    </citation>
    <scope>NUCLEOTIDE SEQUENCE</scope>
</reference>
<dbReference type="EMBL" id="LAZR01031248">
    <property type="protein sequence ID" value="KKL54306.1"/>
    <property type="molecule type" value="Genomic_DNA"/>
</dbReference>
<protein>
    <recommendedName>
        <fullName evidence="2">Tail assembly chaperone</fullName>
    </recommendedName>
</protein>